<keyword evidence="2" id="KW-1185">Reference proteome</keyword>
<comment type="caution">
    <text evidence="1">The sequence shown here is derived from an EMBL/GenBank/DDBJ whole genome shotgun (WGS) entry which is preliminary data.</text>
</comment>
<dbReference type="SUPFAM" id="SSF88713">
    <property type="entry name" value="Glycoside hydrolase/deacetylase"/>
    <property type="match status" value="1"/>
</dbReference>
<accession>A0ABU8XSU1</accession>
<name>A0ABU8XSU1_9PROT</name>
<dbReference type="RefSeq" id="WP_418159293.1">
    <property type="nucleotide sequence ID" value="NZ_JBBLZC010000008.1"/>
</dbReference>
<dbReference type="InterPro" id="IPR011330">
    <property type="entry name" value="Glyco_hydro/deAcase_b/a-brl"/>
</dbReference>
<dbReference type="EMBL" id="JBBLZC010000008">
    <property type="protein sequence ID" value="MEK0083444.1"/>
    <property type="molecule type" value="Genomic_DNA"/>
</dbReference>
<evidence type="ECO:0000313" key="1">
    <source>
        <dbReference type="EMBL" id="MEK0083444.1"/>
    </source>
</evidence>
<dbReference type="CDD" id="cd10928">
    <property type="entry name" value="CE4_u4"/>
    <property type="match status" value="1"/>
</dbReference>
<evidence type="ECO:0000313" key="2">
    <source>
        <dbReference type="Proteomes" id="UP001375743"/>
    </source>
</evidence>
<sequence>MSVPPEAALVAALGASPAPVVLWWRDDDAGRDHPRLASLLALAERRRAPVALAVVPEWLEEACAARILGCPLATVLQHGIAHADHAVPPGKKIELGGSADHAALARDLVRGRERLAAAFGARFRPVLVPPWNRIDPDLVPGLPALGFKALSTFGRRRAAEPVMGLRQVNTHLDLVAWREGGRALSPEEALSALAERVRAYDGEPIGILSHHLVMGDAALATLDRLLTLVQDHPKARLLGMGTLLGEARW</sequence>
<dbReference type="Gene3D" id="3.20.20.370">
    <property type="entry name" value="Glycoside hydrolase/deacetylase"/>
    <property type="match status" value="1"/>
</dbReference>
<dbReference type="InterPro" id="IPR049591">
    <property type="entry name" value="CE4_u4-like"/>
</dbReference>
<proteinExistence type="predicted"/>
<gene>
    <name evidence="1" type="ORF">U1T56_09800</name>
</gene>
<protein>
    <submittedName>
        <fullName evidence="1">Polysaccharide deacetylase family protein</fullName>
    </submittedName>
</protein>
<organism evidence="1 2">
    <name type="scientific">Benzoatithermus flavus</name>
    <dbReference type="NCBI Taxonomy" id="3108223"/>
    <lineage>
        <taxon>Bacteria</taxon>
        <taxon>Pseudomonadati</taxon>
        <taxon>Pseudomonadota</taxon>
        <taxon>Alphaproteobacteria</taxon>
        <taxon>Geminicoccales</taxon>
        <taxon>Geminicoccaceae</taxon>
        <taxon>Benzoatithermus</taxon>
    </lineage>
</organism>
<dbReference type="Proteomes" id="UP001375743">
    <property type="component" value="Unassembled WGS sequence"/>
</dbReference>
<reference evidence="1 2" key="1">
    <citation type="submission" date="2024-01" db="EMBL/GenBank/DDBJ databases">
        <title>Multi-omics insights into the function and evolution of sodium benzoate biodegradation pathways in Benzoatithermus flavus gen. nov., sp. nov. from hot spring.</title>
        <authorList>
            <person name="Hu C.-J."/>
            <person name="Li W.-J."/>
        </authorList>
    </citation>
    <scope>NUCLEOTIDE SEQUENCE [LARGE SCALE GENOMIC DNA]</scope>
    <source>
        <strain evidence="1 2">SYSU G07066</strain>
    </source>
</reference>